<sequence>MFSIFKTDPIKKLNKMRDIKLEQGMQAQRNGDIRKYSQLTFEAEELYEEILLLEEKKSTISF</sequence>
<dbReference type="Proteomes" id="UP001149719">
    <property type="component" value="Unassembled WGS sequence"/>
</dbReference>
<protein>
    <submittedName>
        <fullName evidence="1">DUF6435 family protein</fullName>
    </submittedName>
</protein>
<name>A0ABT4JQ96_9GAMM</name>
<dbReference type="InterPro" id="IPR045493">
    <property type="entry name" value="DUF6435"/>
</dbReference>
<comment type="caution">
    <text evidence="1">The sequence shown here is derived from an EMBL/GenBank/DDBJ whole genome shotgun (WGS) entry which is preliminary data.</text>
</comment>
<dbReference type="RefSeq" id="WP_269122125.1">
    <property type="nucleotide sequence ID" value="NZ_JAPUBN010000006.1"/>
</dbReference>
<dbReference type="Pfam" id="PF20027">
    <property type="entry name" value="DUF6435"/>
    <property type="match status" value="1"/>
</dbReference>
<gene>
    <name evidence="1" type="ORF">O1D97_01375</name>
</gene>
<dbReference type="NCBIfam" id="NF033487">
    <property type="entry name" value="Lacal_2735_fam"/>
    <property type="match status" value="1"/>
</dbReference>
<evidence type="ECO:0000313" key="2">
    <source>
        <dbReference type="Proteomes" id="UP001149719"/>
    </source>
</evidence>
<keyword evidence="2" id="KW-1185">Reference proteome</keyword>
<accession>A0ABT4JQ96</accession>
<reference evidence="1" key="1">
    <citation type="submission" date="2022-12" db="EMBL/GenBank/DDBJ databases">
        <title>Marinomonas 15G1-11 sp. nov, isolated from marine algae.</title>
        <authorList>
            <person name="Butt M."/>
            <person name="Choi D.G."/>
            <person name="Kim J.M."/>
            <person name="Lee J.K."/>
            <person name="Baek J.H."/>
            <person name="Jeon C.O."/>
        </authorList>
    </citation>
    <scope>NUCLEOTIDE SEQUENCE</scope>
    <source>
        <strain evidence="1">15G1-11</strain>
    </source>
</reference>
<dbReference type="EMBL" id="JAPUBN010000006">
    <property type="protein sequence ID" value="MCZ2720326.1"/>
    <property type="molecule type" value="Genomic_DNA"/>
</dbReference>
<proteinExistence type="predicted"/>
<organism evidence="1 2">
    <name type="scientific">Marinomonas phaeophyticola</name>
    <dbReference type="NCBI Taxonomy" id="3004091"/>
    <lineage>
        <taxon>Bacteria</taxon>
        <taxon>Pseudomonadati</taxon>
        <taxon>Pseudomonadota</taxon>
        <taxon>Gammaproteobacteria</taxon>
        <taxon>Oceanospirillales</taxon>
        <taxon>Oceanospirillaceae</taxon>
        <taxon>Marinomonas</taxon>
    </lineage>
</organism>
<evidence type="ECO:0000313" key="1">
    <source>
        <dbReference type="EMBL" id="MCZ2720326.1"/>
    </source>
</evidence>